<proteinExistence type="predicted"/>
<organism evidence="8 9">
    <name type="scientific">Prorocentrum cordatum</name>
    <dbReference type="NCBI Taxonomy" id="2364126"/>
    <lineage>
        <taxon>Eukaryota</taxon>
        <taxon>Sar</taxon>
        <taxon>Alveolata</taxon>
        <taxon>Dinophyceae</taxon>
        <taxon>Prorocentrales</taxon>
        <taxon>Prorocentraceae</taxon>
        <taxon>Prorocentrum</taxon>
    </lineage>
</organism>
<dbReference type="InterPro" id="IPR006121">
    <property type="entry name" value="HMA_dom"/>
</dbReference>
<gene>
    <name evidence="8" type="ORF">PCOR1329_LOCUS5407</name>
</gene>
<comment type="caution">
    <text evidence="8">The sequence shown here is derived from an EMBL/GenBank/DDBJ whole genome shotgun (WGS) entry which is preliminary data.</text>
</comment>
<feature type="chain" id="PRO_5046256446" description="HMA domain-containing protein" evidence="6">
    <location>
        <begin position="20"/>
        <end position="710"/>
    </location>
</feature>
<keyword evidence="4 5" id="KW-0472">Membrane</keyword>
<dbReference type="InterPro" id="IPR036163">
    <property type="entry name" value="HMA_dom_sf"/>
</dbReference>
<dbReference type="EMBL" id="CAUYUJ010001425">
    <property type="protein sequence ID" value="CAK0795863.1"/>
    <property type="molecule type" value="Genomic_DNA"/>
</dbReference>
<keyword evidence="9" id="KW-1185">Reference proteome</keyword>
<dbReference type="PANTHER" id="PTHR40855">
    <property type="entry name" value="DIOX_N DOMAIN-CONTAINING PROTEIN"/>
    <property type="match status" value="1"/>
</dbReference>
<evidence type="ECO:0000256" key="4">
    <source>
        <dbReference type="ARBA" id="ARBA00023136"/>
    </source>
</evidence>
<dbReference type="CDD" id="cd00371">
    <property type="entry name" value="HMA"/>
    <property type="match status" value="1"/>
</dbReference>
<protein>
    <recommendedName>
        <fullName evidence="7">HMA domain-containing protein</fullName>
    </recommendedName>
</protein>
<feature type="signal peptide" evidence="6">
    <location>
        <begin position="1"/>
        <end position="19"/>
    </location>
</feature>
<dbReference type="Pfam" id="PF00403">
    <property type="entry name" value="HMA"/>
    <property type="match status" value="1"/>
</dbReference>
<dbReference type="PANTHER" id="PTHR40855:SF1">
    <property type="entry name" value="CLAVAMINATE SYNTHASE-LIKE PROTEIN"/>
    <property type="match status" value="1"/>
</dbReference>
<evidence type="ECO:0000256" key="6">
    <source>
        <dbReference type="SAM" id="SignalP"/>
    </source>
</evidence>
<dbReference type="SUPFAM" id="SSF55008">
    <property type="entry name" value="HMA, heavy metal-associated domain"/>
    <property type="match status" value="1"/>
</dbReference>
<feature type="transmembrane region" description="Helical" evidence="5">
    <location>
        <begin position="513"/>
        <end position="533"/>
    </location>
</feature>
<evidence type="ECO:0000313" key="8">
    <source>
        <dbReference type="EMBL" id="CAK0795863.1"/>
    </source>
</evidence>
<evidence type="ECO:0000313" key="9">
    <source>
        <dbReference type="Proteomes" id="UP001189429"/>
    </source>
</evidence>
<sequence>MRLATLTLLSAVASRGCSAASVLELLQLPEVSFHELAAGGPAAASVSRHALSTLGALAVVGVPAQDTAGRAAPLQEACSEALGAWASCLRRGGSAAAAHASQLANGAVRRASVVAGGRWDRTDDAASAFGGGCPPAERATSAMRSGVGAAARALAVAVDSASAAAHAELGAGAQLRSGSGRGDLTLAKALDLGSHLEHIRLYEEQPPARSLKQAAADADADEEAIETLSLHTDAGLMLAFVPPPTQAGGDRASLVELQLPSGEIREIALPSQGDAVIFLAGEAAHLLGRQALADDGSAPGLRPAPHALRLRPGFGWRAWYGAMLLPPEDAPVRGDVGGAGGGALTFGEVWGAARAAVGRRSLAEVPALGCGEGRLLADQVGGCVEGQVECWMTCMDVSKLQDCKGGEWRPTGVGDLAEFVNLSIQCVDADTGAKWPDQTGQMCPTCQPMCTLSSSQPAPGPAPGGDGGFCRTTYLGTGVTMYMDGFKMTSASPDEACVNFLLPSLVIDSPLKLVISSIGVVLLSASVELCTLGRQFLPKDRQGDVGLLFHAVSLVLAYLAMLFVMTYSIEIFSAVIVGLALGHKVAGAVARSRAWDLGGGSPCCRLATEAAVSARSSRRPASSAAAAGAESTSSKEDLATVRLSVKGMKCDPCAQTVRRALEGVEGVRRAKVSLQGASADVLCVPSDTTIEMLCEACSGVGFDARGADGL</sequence>
<feature type="transmembrane region" description="Helical" evidence="5">
    <location>
        <begin position="545"/>
        <end position="565"/>
    </location>
</feature>
<dbReference type="Proteomes" id="UP001189429">
    <property type="component" value="Unassembled WGS sequence"/>
</dbReference>
<evidence type="ECO:0000256" key="5">
    <source>
        <dbReference type="SAM" id="Phobius"/>
    </source>
</evidence>
<accession>A0ABN9PS89</accession>
<keyword evidence="6" id="KW-0732">Signal</keyword>
<dbReference type="InterPro" id="IPR007274">
    <property type="entry name" value="Cop_transporter"/>
</dbReference>
<evidence type="ECO:0000256" key="2">
    <source>
        <dbReference type="ARBA" id="ARBA00022692"/>
    </source>
</evidence>
<reference evidence="8" key="1">
    <citation type="submission" date="2023-10" db="EMBL/GenBank/DDBJ databases">
        <authorList>
            <person name="Chen Y."/>
            <person name="Shah S."/>
            <person name="Dougan E. K."/>
            <person name="Thang M."/>
            <person name="Chan C."/>
        </authorList>
    </citation>
    <scope>NUCLEOTIDE SEQUENCE [LARGE SCALE GENOMIC DNA]</scope>
</reference>
<evidence type="ECO:0000256" key="3">
    <source>
        <dbReference type="ARBA" id="ARBA00022989"/>
    </source>
</evidence>
<keyword evidence="3 5" id="KW-1133">Transmembrane helix</keyword>
<comment type="subcellular location">
    <subcellularLocation>
        <location evidence="1">Membrane</location>
    </subcellularLocation>
</comment>
<name>A0ABN9PS89_9DINO</name>
<evidence type="ECO:0000259" key="7">
    <source>
        <dbReference type="PROSITE" id="PS50846"/>
    </source>
</evidence>
<feature type="domain" description="HMA" evidence="7">
    <location>
        <begin position="639"/>
        <end position="705"/>
    </location>
</feature>
<keyword evidence="2 5" id="KW-0812">Transmembrane</keyword>
<evidence type="ECO:0000256" key="1">
    <source>
        <dbReference type="ARBA" id="ARBA00004370"/>
    </source>
</evidence>
<dbReference type="Pfam" id="PF04145">
    <property type="entry name" value="Ctr"/>
    <property type="match status" value="1"/>
</dbReference>
<dbReference type="Gene3D" id="3.30.70.100">
    <property type="match status" value="1"/>
</dbReference>
<dbReference type="PROSITE" id="PS50846">
    <property type="entry name" value="HMA_2"/>
    <property type="match status" value="1"/>
</dbReference>